<accession>A0A975IZF0</accession>
<dbReference type="PANTHER" id="PTHR30273:SF2">
    <property type="entry name" value="PROTEIN FECR"/>
    <property type="match status" value="1"/>
</dbReference>
<dbReference type="EMBL" id="CP073100">
    <property type="protein sequence ID" value="QUE51119.1"/>
    <property type="molecule type" value="Genomic_DNA"/>
</dbReference>
<gene>
    <name evidence="3" type="ORF">KBB96_19970</name>
</gene>
<reference evidence="3" key="1">
    <citation type="submission" date="2021-04" db="EMBL/GenBank/DDBJ databases">
        <title>Luteolibacter sp. 32A isolated from the skin of an Anderson's salamander (Ambystoma andersonii).</title>
        <authorList>
            <person name="Spergser J."/>
            <person name="Busse H.-J."/>
        </authorList>
    </citation>
    <scope>NUCLEOTIDE SEQUENCE</scope>
    <source>
        <strain evidence="3">32A</strain>
    </source>
</reference>
<dbReference type="Pfam" id="PF13385">
    <property type="entry name" value="Laminin_G_3"/>
    <property type="match status" value="1"/>
</dbReference>
<keyword evidence="1" id="KW-0812">Transmembrane</keyword>
<name>A0A975IZF0_9BACT</name>
<keyword evidence="1" id="KW-0472">Membrane</keyword>
<dbReference type="GO" id="GO:0016989">
    <property type="term" value="F:sigma factor antagonist activity"/>
    <property type="evidence" value="ECO:0007669"/>
    <property type="project" value="TreeGrafter"/>
</dbReference>
<dbReference type="InterPro" id="IPR013320">
    <property type="entry name" value="ConA-like_dom_sf"/>
</dbReference>
<evidence type="ECO:0000313" key="3">
    <source>
        <dbReference type="EMBL" id="QUE51119.1"/>
    </source>
</evidence>
<protein>
    <submittedName>
        <fullName evidence="3">FecR domain-containing protein</fullName>
    </submittedName>
</protein>
<feature type="transmembrane region" description="Helical" evidence="1">
    <location>
        <begin position="73"/>
        <end position="94"/>
    </location>
</feature>
<dbReference type="AlphaFoldDB" id="A0A975IZF0"/>
<feature type="domain" description="FecR protein" evidence="2">
    <location>
        <begin position="146"/>
        <end position="229"/>
    </location>
</feature>
<proteinExistence type="predicted"/>
<dbReference type="SUPFAM" id="SSF49899">
    <property type="entry name" value="Concanavalin A-like lectins/glucanases"/>
    <property type="match status" value="1"/>
</dbReference>
<dbReference type="Gene3D" id="2.60.120.200">
    <property type="match status" value="1"/>
</dbReference>
<keyword evidence="1" id="KW-1133">Transmembrane helix</keyword>
<dbReference type="Proteomes" id="UP000676169">
    <property type="component" value="Chromosome"/>
</dbReference>
<dbReference type="Gene3D" id="2.60.120.1440">
    <property type="match status" value="1"/>
</dbReference>
<dbReference type="InterPro" id="IPR012373">
    <property type="entry name" value="Ferrdict_sens_TM"/>
</dbReference>
<organism evidence="3 4">
    <name type="scientific">Luteolibacter ambystomatis</name>
    <dbReference type="NCBI Taxonomy" id="2824561"/>
    <lineage>
        <taxon>Bacteria</taxon>
        <taxon>Pseudomonadati</taxon>
        <taxon>Verrucomicrobiota</taxon>
        <taxon>Verrucomicrobiia</taxon>
        <taxon>Verrucomicrobiales</taxon>
        <taxon>Verrucomicrobiaceae</taxon>
        <taxon>Luteolibacter</taxon>
    </lineage>
</organism>
<dbReference type="Pfam" id="PF04773">
    <property type="entry name" value="FecR"/>
    <property type="match status" value="1"/>
</dbReference>
<dbReference type="KEGG" id="lamb:KBB96_19970"/>
<sequence>MNRETMEWIDALLEGSLPAERFDELQQRLRDDPVAFEHYCSQAELHGRLEWELRDAAASAEVPERKIVFLKRWLRPIAAAAALVAFGGVLGYALKPVRKEIRYLERPDAVEIGYVARLTQATGAKWRSGHPEVGQWLATGVVELTEGSAQIAFDSGASVRLQAPARLDVSSPNHARLDLGKSIVDIPEQAVGFVMETPNGELRRRGSRFGVAVEEDGHTEVHVLAGEVELNPKRGNRDSLKLSQSKPIRLADAGVTNEAPRYAPADFGSVARTDSALMPKTYLHWSFDSVNTTTGTFDETGVRLAGENPFPASVVELKGATHPTLVAGRFGTGVKLEGFSSVISTRFPGYAGNQARTVAFWVMVPQGTPDTFSYSILSWGSASPGNGGKWQIAWNNSVDNTGTKGALRVEVQGGASIGSTDLRDGKWHHVAVVFPGGPRSSTNNIRYYIDGRLDSSTYVKTQEVNTVINGPNSFPLTIGHRVDSESNYSFRGSLDELYVFPVALLPESIEALYQRNTPPGLY</sequence>
<dbReference type="PANTHER" id="PTHR30273">
    <property type="entry name" value="PERIPLASMIC SIGNAL SENSOR AND SIGMA FACTOR ACTIVATOR FECR-RELATED"/>
    <property type="match status" value="1"/>
</dbReference>
<evidence type="ECO:0000313" key="4">
    <source>
        <dbReference type="Proteomes" id="UP000676169"/>
    </source>
</evidence>
<evidence type="ECO:0000259" key="2">
    <source>
        <dbReference type="Pfam" id="PF04773"/>
    </source>
</evidence>
<dbReference type="InterPro" id="IPR006860">
    <property type="entry name" value="FecR"/>
</dbReference>
<dbReference type="RefSeq" id="WP_211631258.1">
    <property type="nucleotide sequence ID" value="NZ_CP073100.1"/>
</dbReference>
<evidence type="ECO:0000256" key="1">
    <source>
        <dbReference type="SAM" id="Phobius"/>
    </source>
</evidence>
<keyword evidence="4" id="KW-1185">Reference proteome</keyword>